<feature type="region of interest" description="Disordered" evidence="1">
    <location>
        <begin position="1"/>
        <end position="25"/>
    </location>
</feature>
<gene>
    <name evidence="2" type="ORF">AA0535_1203</name>
</gene>
<reference evidence="2" key="1">
    <citation type="submission" date="2013-04" db="EMBL/GenBank/DDBJ databases">
        <title>The genome sequencing project of 58 acetic acid bacteria.</title>
        <authorList>
            <person name="Okamoto-Kainuma A."/>
            <person name="Ishikawa M."/>
            <person name="Umino S."/>
            <person name="Koizumi Y."/>
            <person name="Shiwa Y."/>
            <person name="Yoshikawa H."/>
            <person name="Matsutani M."/>
            <person name="Matsushita K."/>
        </authorList>
    </citation>
    <scope>NUCLEOTIDE SEQUENCE</scope>
    <source>
        <strain evidence="2">NRIC 0535</strain>
    </source>
</reference>
<keyword evidence="3" id="KW-1185">Reference proteome</keyword>
<evidence type="ECO:0000313" key="2">
    <source>
        <dbReference type="EMBL" id="GBQ87143.1"/>
    </source>
</evidence>
<organism evidence="2 3">
    <name type="scientific">Asaia krungthepensis NRIC 0535</name>
    <dbReference type="NCBI Taxonomy" id="1307925"/>
    <lineage>
        <taxon>Bacteria</taxon>
        <taxon>Pseudomonadati</taxon>
        <taxon>Pseudomonadota</taxon>
        <taxon>Alphaproteobacteria</taxon>
        <taxon>Acetobacterales</taxon>
        <taxon>Acetobacteraceae</taxon>
        <taxon>Asaia</taxon>
    </lineage>
</organism>
<dbReference type="EMBL" id="BAPV01000009">
    <property type="protein sequence ID" value="GBQ87143.1"/>
    <property type="molecule type" value="Genomic_DNA"/>
</dbReference>
<sequence length="124" mass="13604">MTVRDTEGRFSLVGSDPLPENAKDGLRDHLQDAPHTGEDTILSLAFATSADPAHPGFYLVECQRTIDGPVPDPAPARLIYFKLVASDGTSGWTPLYFQFQRVVQLEGRFDSADEALKKAFPLGR</sequence>
<evidence type="ECO:0000313" key="3">
    <source>
        <dbReference type="Proteomes" id="UP001062776"/>
    </source>
</evidence>
<proteinExistence type="predicted"/>
<comment type="caution">
    <text evidence="2">The sequence shown here is derived from an EMBL/GenBank/DDBJ whole genome shotgun (WGS) entry which is preliminary data.</text>
</comment>
<dbReference type="Proteomes" id="UP001062776">
    <property type="component" value="Unassembled WGS sequence"/>
</dbReference>
<accession>A0ABQ0Q1R8</accession>
<evidence type="ECO:0000256" key="1">
    <source>
        <dbReference type="SAM" id="MobiDB-lite"/>
    </source>
</evidence>
<protein>
    <submittedName>
        <fullName evidence="2">Uncharacterized protein</fullName>
    </submittedName>
</protein>
<name>A0ABQ0Q1R8_9PROT</name>